<feature type="region of interest" description="Disordered" evidence="5">
    <location>
        <begin position="1"/>
        <end position="88"/>
    </location>
</feature>
<dbReference type="InterPro" id="IPR050687">
    <property type="entry name" value="Dynein_IC"/>
</dbReference>
<dbReference type="Proteomes" id="UP000007110">
    <property type="component" value="Unassembled WGS sequence"/>
</dbReference>
<evidence type="ECO:0000256" key="5">
    <source>
        <dbReference type="SAM" id="MobiDB-lite"/>
    </source>
</evidence>
<reference evidence="7" key="1">
    <citation type="submission" date="2015-02" db="EMBL/GenBank/DDBJ databases">
        <title>Genome sequencing for Strongylocentrotus purpuratus.</title>
        <authorList>
            <person name="Murali S."/>
            <person name="Liu Y."/>
            <person name="Vee V."/>
            <person name="English A."/>
            <person name="Wang M."/>
            <person name="Skinner E."/>
            <person name="Han Y."/>
            <person name="Muzny D.M."/>
            <person name="Worley K.C."/>
            <person name="Gibbs R.A."/>
        </authorList>
    </citation>
    <scope>NUCLEOTIDE SEQUENCE</scope>
</reference>
<dbReference type="SUPFAM" id="SSF50978">
    <property type="entry name" value="WD40 repeat-like"/>
    <property type="match status" value="1"/>
</dbReference>
<feature type="compositionally biased region" description="Basic and acidic residues" evidence="5">
    <location>
        <begin position="646"/>
        <end position="666"/>
    </location>
</feature>
<organism evidence="6 7">
    <name type="scientific">Strongylocentrotus purpuratus</name>
    <name type="common">Purple sea urchin</name>
    <dbReference type="NCBI Taxonomy" id="7668"/>
    <lineage>
        <taxon>Eukaryota</taxon>
        <taxon>Metazoa</taxon>
        <taxon>Echinodermata</taxon>
        <taxon>Eleutherozoa</taxon>
        <taxon>Echinozoa</taxon>
        <taxon>Echinoidea</taxon>
        <taxon>Euechinoidea</taxon>
        <taxon>Echinacea</taxon>
        <taxon>Camarodonta</taxon>
        <taxon>Echinidea</taxon>
        <taxon>Strongylocentrotidae</taxon>
        <taxon>Strongylocentrotus</taxon>
    </lineage>
</organism>
<evidence type="ECO:0000256" key="3">
    <source>
        <dbReference type="ARBA" id="ARBA00022574"/>
    </source>
</evidence>
<dbReference type="InterPro" id="IPR001680">
    <property type="entry name" value="WD40_rpt"/>
</dbReference>
<keyword evidence="2" id="KW-0963">Cytoplasm</keyword>
<dbReference type="CTD" id="429090"/>
<dbReference type="EnsemblMetazoa" id="XM_030996013">
    <property type="protein sequence ID" value="XP_030851873"/>
    <property type="gene ID" value="LOC575315"/>
</dbReference>
<accession>A0A7M7PL68</accession>
<comment type="subcellular location">
    <subcellularLocation>
        <location evidence="1">Cytoplasm</location>
    </subcellularLocation>
</comment>
<dbReference type="PANTHER" id="PTHR12442:SF5">
    <property type="entry name" value="DYNEIN AXONEMAL INTERMEDIATE CHAIN 3"/>
    <property type="match status" value="1"/>
</dbReference>
<keyword evidence="3" id="KW-0853">WD repeat</keyword>
<dbReference type="RefSeq" id="XP_030851873.1">
    <property type="nucleotide sequence ID" value="XM_030996013.1"/>
</dbReference>
<name>A0A7M7PL68_STRPU</name>
<dbReference type="InterPro" id="IPR036322">
    <property type="entry name" value="WD40_repeat_dom_sf"/>
</dbReference>
<dbReference type="Gene3D" id="2.130.10.10">
    <property type="entry name" value="YVTN repeat-like/Quinoprotein amine dehydrogenase"/>
    <property type="match status" value="2"/>
</dbReference>
<keyword evidence="4" id="KW-0677">Repeat</keyword>
<dbReference type="InterPro" id="IPR015943">
    <property type="entry name" value="WD40/YVTN_repeat-like_dom_sf"/>
</dbReference>
<feature type="region of interest" description="Disordered" evidence="5">
    <location>
        <begin position="638"/>
        <end position="679"/>
    </location>
</feature>
<sequence length="949" mass="106530">MADLEADVTQKEAENAKADEKEVDTKAEDKAAKTPEKSGTPAKAKREKTSSSKPAKKGGKGAAKPKAEEAQKTPEPEGGGDGTELPPKVVPLFMAGKTQELFKCVCGEDVTDENPIKLISKEDIIQDMKTRAAVSDFSPLKQAILNYDGEEIMVVFDAEFKYGENFIIALTEEAKEKLNRKFNPAAVEEGEEGGEEGEGGEGGVIEEEDTTVYRYIPPEAKEWISLGSEKEIEEEAVVETRDKLSFTVQRVRRDFGAPTKFSDRGPDDVKDGYIECTSFEDKSYNLKKVELDISVQAIPTYIDNGTQTDWKHPCHNVTQYAPRVFSEEECAKILASKELQEFVEKVEPRFDLALQQNEIMDVFLDDWQELASEDSTFGSKSDNYLKEYQSFTDLQFSKDKVLTAVEWHPTIKGVIAVSCAERMTFDDRVEHSSKIIMNPSLILLWSFTDPIHPQVLLEAPDDIFCFKFNPSDPNIITAGCINGQVVMWDISKHVDRLRSNQRGKQSKKNSMMNLPGFEDENADKTPVVRYCAVSAIEHSHKSAISDVQWVPDHMEITRMGVVCENKQQQCHQILTGSSDGYVAIWDTRPPKGQTPTIDNAKHDNPLGVATTFKHLDLTWKPVIKIPINRMEGSGDYCPTRVSLQERQGDRSVLEKQPKSELEKKDSSMGGLGISLRGGSAKEKRPLEGATTKFYVGTQEGELVYADWKLEKDTDSGRLQAPKPLFATQVHDKGIEALQRSPFFKDVLLLVGGWTFSLWKEGKEFGPLLTSSAAAKPLTAAYWSPTRPAVFYIGTAEGNVDVWDLLDKTHEPSLSQNISAAGITNIYPWVVSGKQQLLAVTDKIGTLHILEVPWTLRNPTPNELSSFTYYLDREVQRLEFQESRTNFHVDNKRKLDQEEAQKKMAPPQEPSTEEVENKQRIEFLDFKDDEKKFLEDLGLIVEEEEPLPEV</sequence>
<feature type="region of interest" description="Disordered" evidence="5">
    <location>
        <begin position="498"/>
        <end position="518"/>
    </location>
</feature>
<evidence type="ECO:0008006" key="8">
    <source>
        <dbReference type="Google" id="ProtNLM"/>
    </source>
</evidence>
<evidence type="ECO:0000313" key="7">
    <source>
        <dbReference type="Proteomes" id="UP000007110"/>
    </source>
</evidence>
<dbReference type="AlphaFoldDB" id="A0A7M7PL68"/>
<dbReference type="GeneID" id="575315"/>
<dbReference type="Pfam" id="PF00400">
    <property type="entry name" value="WD40"/>
    <property type="match status" value="2"/>
</dbReference>
<proteinExistence type="predicted"/>
<protein>
    <recommendedName>
        <fullName evidence="8">WD repeat-containing protein 63</fullName>
    </recommendedName>
</protein>
<evidence type="ECO:0000256" key="4">
    <source>
        <dbReference type="ARBA" id="ARBA00022737"/>
    </source>
</evidence>
<dbReference type="GO" id="GO:0005737">
    <property type="term" value="C:cytoplasm"/>
    <property type="evidence" value="ECO:0007669"/>
    <property type="project" value="UniProtKB-SubCell"/>
</dbReference>
<evidence type="ECO:0000256" key="2">
    <source>
        <dbReference type="ARBA" id="ARBA00022490"/>
    </source>
</evidence>
<feature type="region of interest" description="Disordered" evidence="5">
    <location>
        <begin position="896"/>
        <end position="918"/>
    </location>
</feature>
<dbReference type="SMART" id="SM00320">
    <property type="entry name" value="WD40"/>
    <property type="match status" value="3"/>
</dbReference>
<reference evidence="6" key="2">
    <citation type="submission" date="2021-01" db="UniProtKB">
        <authorList>
            <consortium name="EnsemblMetazoa"/>
        </authorList>
    </citation>
    <scope>IDENTIFICATION</scope>
</reference>
<dbReference type="PANTHER" id="PTHR12442">
    <property type="entry name" value="DYNEIN INTERMEDIATE CHAIN"/>
    <property type="match status" value="1"/>
</dbReference>
<feature type="compositionally biased region" description="Basic and acidic residues" evidence="5">
    <location>
        <begin position="8"/>
        <end position="36"/>
    </location>
</feature>
<evidence type="ECO:0000313" key="6">
    <source>
        <dbReference type="EnsemblMetazoa" id="XP_030851873"/>
    </source>
</evidence>
<feature type="compositionally biased region" description="Basic and acidic residues" evidence="5">
    <location>
        <begin position="65"/>
        <end position="75"/>
    </location>
</feature>
<evidence type="ECO:0000256" key="1">
    <source>
        <dbReference type="ARBA" id="ARBA00004496"/>
    </source>
</evidence>
<keyword evidence="7" id="KW-1185">Reference proteome</keyword>